<evidence type="ECO:0000313" key="1">
    <source>
        <dbReference type="EMBL" id="KWV90012.1"/>
    </source>
</evidence>
<name>A0A125QJ86_PSEFL</name>
<accession>A0A125QJ86</accession>
<dbReference type="PATRIC" id="fig|294.194.peg.396"/>
<dbReference type="Proteomes" id="UP000061348">
    <property type="component" value="Unassembled WGS sequence"/>
</dbReference>
<sequence length="67" mass="6996">MAANNARAIAAIEKLGLPPMDILEGHRRSQFAPPITRRGAVAVDDADALAEDAGEPSATVDEPEDEA</sequence>
<comment type="caution">
    <text evidence="1">The sequence shown here is derived from an EMBL/GenBank/DDBJ whole genome shotgun (WGS) entry which is preliminary data.</text>
</comment>
<organism evidence="1 2">
    <name type="scientific">Pseudomonas fluorescens</name>
    <dbReference type="NCBI Taxonomy" id="294"/>
    <lineage>
        <taxon>Bacteria</taxon>
        <taxon>Pseudomonadati</taxon>
        <taxon>Pseudomonadota</taxon>
        <taxon>Gammaproteobacteria</taxon>
        <taxon>Pseudomonadales</taxon>
        <taxon>Pseudomonadaceae</taxon>
        <taxon>Pseudomonas</taxon>
    </lineage>
</organism>
<dbReference type="InterPro" id="IPR014996">
    <property type="entry name" value="AcaB"/>
</dbReference>
<protein>
    <submittedName>
        <fullName evidence="1">Uncharacterized protein</fullName>
    </submittedName>
</protein>
<proteinExistence type="predicted"/>
<gene>
    <name evidence="1" type="ORF">PFLmoz3_00360</name>
</gene>
<dbReference type="Pfam" id="PF08900">
    <property type="entry name" value="AcaB"/>
    <property type="match status" value="1"/>
</dbReference>
<dbReference type="AlphaFoldDB" id="A0A125QJ86"/>
<reference evidence="1 2" key="1">
    <citation type="submission" date="2015-05" db="EMBL/GenBank/DDBJ databases">
        <title>A genomic and transcriptomic approach to investigate the blue pigment phenotype in Pseudomonas fluorescens.</title>
        <authorList>
            <person name="Andreani N.A."/>
            <person name="Cardazzo B."/>
        </authorList>
    </citation>
    <scope>NUCLEOTIDE SEQUENCE [LARGE SCALE GENOMIC DNA]</scope>
    <source>
        <strain evidence="1 2">Ps_22</strain>
    </source>
</reference>
<dbReference type="EMBL" id="LCYA01000003">
    <property type="protein sequence ID" value="KWV90012.1"/>
    <property type="molecule type" value="Genomic_DNA"/>
</dbReference>
<evidence type="ECO:0000313" key="2">
    <source>
        <dbReference type="Proteomes" id="UP000061348"/>
    </source>
</evidence>